<name>A0ABX8YAX0_ANETH</name>
<reference evidence="2 3" key="1">
    <citation type="submission" date="2021-08" db="EMBL/GenBank/DDBJ databases">
        <title>Complete genome sequence of the strain Aneurinibacillus thermoaerophilus CCM 8960.</title>
        <authorList>
            <person name="Musilova J."/>
            <person name="Kourilova X."/>
            <person name="Pernicova I."/>
            <person name="Bezdicek M."/>
            <person name="Lengerova M."/>
            <person name="Obruca S."/>
            <person name="Sedlar K."/>
        </authorList>
    </citation>
    <scope>NUCLEOTIDE SEQUENCE [LARGE SCALE GENOMIC DNA]</scope>
    <source>
        <strain evidence="2 3">CCM 8960</strain>
    </source>
</reference>
<sequence>MKILGILFIITAIVAQLFIMKFQVSPEGNDERGKYIQVKTSSFLYSFLSWAVVISFFLSSKNVFTSEQMLNLLLFFYVSLNIVGAVYIFWKRKTC</sequence>
<evidence type="ECO:0000256" key="1">
    <source>
        <dbReference type="SAM" id="Phobius"/>
    </source>
</evidence>
<dbReference type="Proteomes" id="UP000826616">
    <property type="component" value="Chromosome"/>
</dbReference>
<evidence type="ECO:0008006" key="4">
    <source>
        <dbReference type="Google" id="ProtNLM"/>
    </source>
</evidence>
<organism evidence="2 3">
    <name type="scientific">Aneurinibacillus thermoaerophilus</name>
    <dbReference type="NCBI Taxonomy" id="143495"/>
    <lineage>
        <taxon>Bacteria</taxon>
        <taxon>Bacillati</taxon>
        <taxon>Bacillota</taxon>
        <taxon>Bacilli</taxon>
        <taxon>Bacillales</taxon>
        <taxon>Paenibacillaceae</taxon>
        <taxon>Aneurinibacillus group</taxon>
        <taxon>Aneurinibacillus</taxon>
    </lineage>
</organism>
<dbReference type="RefSeq" id="WP_057897208.1">
    <property type="nucleotide sequence ID" value="NZ_CP080764.1"/>
</dbReference>
<dbReference type="EMBL" id="CP080764">
    <property type="protein sequence ID" value="QYY42827.1"/>
    <property type="molecule type" value="Genomic_DNA"/>
</dbReference>
<gene>
    <name evidence="2" type="ORF">K3F53_00115</name>
</gene>
<feature type="transmembrane region" description="Helical" evidence="1">
    <location>
        <begin position="72"/>
        <end position="90"/>
    </location>
</feature>
<keyword evidence="1" id="KW-0472">Membrane</keyword>
<keyword evidence="1" id="KW-1133">Transmembrane helix</keyword>
<keyword evidence="1" id="KW-0812">Transmembrane</keyword>
<protein>
    <recommendedName>
        <fullName evidence="4">Group-specific protein</fullName>
    </recommendedName>
</protein>
<dbReference type="GeneID" id="97139762"/>
<feature type="transmembrane region" description="Helical" evidence="1">
    <location>
        <begin position="6"/>
        <end position="22"/>
    </location>
</feature>
<evidence type="ECO:0000313" key="2">
    <source>
        <dbReference type="EMBL" id="QYY42827.1"/>
    </source>
</evidence>
<keyword evidence="3" id="KW-1185">Reference proteome</keyword>
<feature type="transmembrane region" description="Helical" evidence="1">
    <location>
        <begin position="43"/>
        <end position="60"/>
    </location>
</feature>
<evidence type="ECO:0000313" key="3">
    <source>
        <dbReference type="Proteomes" id="UP000826616"/>
    </source>
</evidence>
<proteinExistence type="predicted"/>
<accession>A0ABX8YAX0</accession>